<evidence type="ECO:0000256" key="2">
    <source>
        <dbReference type="SAM" id="MobiDB-lite"/>
    </source>
</evidence>
<keyword evidence="1" id="KW-0175">Coiled coil</keyword>
<comment type="caution">
    <text evidence="3">The sequence shown here is derived from an EMBL/GenBank/DDBJ whole genome shotgun (WGS) entry which is preliminary data.</text>
</comment>
<evidence type="ECO:0000313" key="3">
    <source>
        <dbReference type="EMBL" id="CAF0904287.1"/>
    </source>
</evidence>
<sequence>MGSSSSCSKKKRMNRENQTSRSVREISSVRKRSSSIPSKPHDPLFVRTPKLQRRPISLYGRIFELETNVEDYAEIWDQNAELSTIFQSKSKSDSTHFEQHQNETLNKKWNRKSAATFDSAHVESTVDSETQSSIHLSSSYQITDLINNLNQIHNQLDDITKRRASRISNETEYVLIRILNETKEKQQRLLAYAKERQCEQDEIYQKLLQDYIAQLDERKAKELADLQKQLQSYRDEILEESQVKVRTVNDQANTLKSKILHEEQQQISMKVNSLISQIQKASIDDSTQPFGSEIQTATSITTNATVGTKLNK</sequence>
<dbReference type="SUPFAM" id="SSF58113">
    <property type="entry name" value="Apolipoprotein A-I"/>
    <property type="match status" value="1"/>
</dbReference>
<reference evidence="3" key="1">
    <citation type="submission" date="2021-02" db="EMBL/GenBank/DDBJ databases">
        <authorList>
            <person name="Nowell W R."/>
        </authorList>
    </citation>
    <scope>NUCLEOTIDE SEQUENCE</scope>
</reference>
<feature type="coiled-coil region" evidence="1">
    <location>
        <begin position="216"/>
        <end position="258"/>
    </location>
</feature>
<proteinExistence type="predicted"/>
<keyword evidence="4" id="KW-1185">Reference proteome</keyword>
<organism evidence="3 4">
    <name type="scientific">Adineta ricciae</name>
    <name type="common">Rotifer</name>
    <dbReference type="NCBI Taxonomy" id="249248"/>
    <lineage>
        <taxon>Eukaryota</taxon>
        <taxon>Metazoa</taxon>
        <taxon>Spiralia</taxon>
        <taxon>Gnathifera</taxon>
        <taxon>Rotifera</taxon>
        <taxon>Eurotatoria</taxon>
        <taxon>Bdelloidea</taxon>
        <taxon>Adinetida</taxon>
        <taxon>Adinetidae</taxon>
        <taxon>Adineta</taxon>
    </lineage>
</organism>
<gene>
    <name evidence="3" type="ORF">XAT740_LOCUS8191</name>
</gene>
<dbReference type="EMBL" id="CAJNOR010000404">
    <property type="protein sequence ID" value="CAF0904287.1"/>
    <property type="molecule type" value="Genomic_DNA"/>
</dbReference>
<accession>A0A813ZWK1</accession>
<evidence type="ECO:0000256" key="1">
    <source>
        <dbReference type="SAM" id="Coils"/>
    </source>
</evidence>
<evidence type="ECO:0000313" key="4">
    <source>
        <dbReference type="Proteomes" id="UP000663828"/>
    </source>
</evidence>
<feature type="region of interest" description="Disordered" evidence="2">
    <location>
        <begin position="1"/>
        <end position="45"/>
    </location>
</feature>
<name>A0A813ZWK1_ADIRI</name>
<dbReference type="AlphaFoldDB" id="A0A813ZWK1"/>
<dbReference type="Proteomes" id="UP000663828">
    <property type="component" value="Unassembled WGS sequence"/>
</dbReference>
<protein>
    <submittedName>
        <fullName evidence="3">Uncharacterized protein</fullName>
    </submittedName>
</protein>